<gene>
    <name evidence="1" type="ORF">LWI28_026826</name>
</gene>
<organism evidence="1 2">
    <name type="scientific">Acer negundo</name>
    <name type="common">Box elder</name>
    <dbReference type="NCBI Taxonomy" id="4023"/>
    <lineage>
        <taxon>Eukaryota</taxon>
        <taxon>Viridiplantae</taxon>
        <taxon>Streptophyta</taxon>
        <taxon>Embryophyta</taxon>
        <taxon>Tracheophyta</taxon>
        <taxon>Spermatophyta</taxon>
        <taxon>Magnoliopsida</taxon>
        <taxon>eudicotyledons</taxon>
        <taxon>Gunneridae</taxon>
        <taxon>Pentapetalae</taxon>
        <taxon>rosids</taxon>
        <taxon>malvids</taxon>
        <taxon>Sapindales</taxon>
        <taxon>Sapindaceae</taxon>
        <taxon>Hippocastanoideae</taxon>
        <taxon>Acereae</taxon>
        <taxon>Acer</taxon>
    </lineage>
</organism>
<reference evidence="1" key="1">
    <citation type="journal article" date="2022" name="Plant J.">
        <title>Strategies of tolerance reflected in two North American maple genomes.</title>
        <authorList>
            <person name="McEvoy S.L."/>
            <person name="Sezen U.U."/>
            <person name="Trouern-Trend A."/>
            <person name="McMahon S.M."/>
            <person name="Schaberg P.G."/>
            <person name="Yang J."/>
            <person name="Wegrzyn J.L."/>
            <person name="Swenson N.G."/>
        </authorList>
    </citation>
    <scope>NUCLEOTIDE SEQUENCE</scope>
    <source>
        <strain evidence="1">91603</strain>
    </source>
</reference>
<evidence type="ECO:0000313" key="1">
    <source>
        <dbReference type="EMBL" id="KAI9175064.1"/>
    </source>
</evidence>
<accession>A0AAD5IRI7</accession>
<dbReference type="Proteomes" id="UP001064489">
    <property type="component" value="Chromosome 8"/>
</dbReference>
<comment type="caution">
    <text evidence="1">The sequence shown here is derived from an EMBL/GenBank/DDBJ whole genome shotgun (WGS) entry which is preliminary data.</text>
</comment>
<proteinExistence type="predicted"/>
<evidence type="ECO:0000313" key="2">
    <source>
        <dbReference type="Proteomes" id="UP001064489"/>
    </source>
</evidence>
<reference evidence="1" key="2">
    <citation type="submission" date="2023-02" db="EMBL/GenBank/DDBJ databases">
        <authorList>
            <person name="Swenson N.G."/>
            <person name="Wegrzyn J.L."/>
            <person name="Mcevoy S.L."/>
        </authorList>
    </citation>
    <scope>NUCLEOTIDE SEQUENCE</scope>
    <source>
        <strain evidence="1">91603</strain>
        <tissue evidence="1">Leaf</tissue>
    </source>
</reference>
<dbReference type="EMBL" id="JAJSOW010000103">
    <property type="protein sequence ID" value="KAI9175064.1"/>
    <property type="molecule type" value="Genomic_DNA"/>
</dbReference>
<name>A0AAD5IRI7_ACENE</name>
<protein>
    <submittedName>
        <fullName evidence="1">Uncharacterized protein</fullName>
    </submittedName>
</protein>
<dbReference type="AlphaFoldDB" id="A0AAD5IRI7"/>
<keyword evidence="2" id="KW-1185">Reference proteome</keyword>
<sequence length="131" mass="15288">MPYAFNMRECDALEEVKFNVFSLLVSQEISEWKTKYVDDMKWNAGGFAYVKYLFISIEFFPGKFLLSRDGLNQEVKLEEIYKGCKFTDSSRLDLFDRTSVRSDCRDNGRRNSSERRTAEVGGVWRSCSGWS</sequence>